<keyword evidence="1" id="KW-1133">Transmembrane helix</keyword>
<accession>A0A1X6WTT8</accession>
<name>A0A1X6WTT8_9ENTE</name>
<dbReference type="EMBL" id="FWFD01000018">
    <property type="protein sequence ID" value="SLM87036.1"/>
    <property type="molecule type" value="Genomic_DNA"/>
</dbReference>
<keyword evidence="1" id="KW-0812">Transmembrane</keyword>
<dbReference type="Proteomes" id="UP000195918">
    <property type="component" value="Unassembled WGS sequence"/>
</dbReference>
<evidence type="ECO:0000256" key="1">
    <source>
        <dbReference type="SAM" id="Phobius"/>
    </source>
</evidence>
<sequence>MKKITVIAIVPIVILALLSYIFYSSSIEESYKEEGTKPTDYVIKIGDNYTLDKTSAKESSLVYQNGNDRRSMNIDYLVKLNWNDNYIIYSKKENVFKRQYCIIQKVTGDVVYTTSRLKEFEKELKDRNIEKELLKLSKFDWYLP</sequence>
<evidence type="ECO:0008006" key="4">
    <source>
        <dbReference type="Google" id="ProtNLM"/>
    </source>
</evidence>
<dbReference type="RefSeq" id="WP_086952658.1">
    <property type="nucleotide sequence ID" value="NZ_FWFD01000018.1"/>
</dbReference>
<feature type="transmembrane region" description="Helical" evidence="1">
    <location>
        <begin position="6"/>
        <end position="23"/>
    </location>
</feature>
<evidence type="ECO:0000313" key="2">
    <source>
        <dbReference type="EMBL" id="SLM87036.1"/>
    </source>
</evidence>
<organism evidence="2 3">
    <name type="scientific">Vagococcus fluvialis bH819</name>
    <dbReference type="NCBI Taxonomy" id="1255619"/>
    <lineage>
        <taxon>Bacteria</taxon>
        <taxon>Bacillati</taxon>
        <taxon>Bacillota</taxon>
        <taxon>Bacilli</taxon>
        <taxon>Lactobacillales</taxon>
        <taxon>Enterococcaceae</taxon>
        <taxon>Vagococcus</taxon>
    </lineage>
</organism>
<gene>
    <name evidence="2" type="ORF">FM121_13140</name>
</gene>
<keyword evidence="3" id="KW-1185">Reference proteome</keyword>
<evidence type="ECO:0000313" key="3">
    <source>
        <dbReference type="Proteomes" id="UP000195918"/>
    </source>
</evidence>
<protein>
    <recommendedName>
        <fullName evidence="4">DUF3997 domain-containing protein</fullName>
    </recommendedName>
</protein>
<reference evidence="3" key="1">
    <citation type="submission" date="2017-02" db="EMBL/GenBank/DDBJ databases">
        <authorList>
            <person name="Dridi B."/>
        </authorList>
    </citation>
    <scope>NUCLEOTIDE SEQUENCE [LARGE SCALE GENOMIC DNA]</scope>
    <source>
        <strain evidence="3">bH819</strain>
    </source>
</reference>
<dbReference type="AlphaFoldDB" id="A0A1X6WTT8"/>
<keyword evidence="1" id="KW-0472">Membrane</keyword>
<proteinExistence type="predicted"/>